<feature type="compositionally biased region" description="Acidic residues" evidence="2">
    <location>
        <begin position="480"/>
        <end position="504"/>
    </location>
</feature>
<feature type="region of interest" description="Disordered" evidence="2">
    <location>
        <begin position="475"/>
        <end position="507"/>
    </location>
</feature>
<feature type="domain" description="FHF complex subunit HOOK-interacting protein C-terminal" evidence="3">
    <location>
        <begin position="524"/>
        <end position="608"/>
    </location>
</feature>
<dbReference type="Proteomes" id="UP000007799">
    <property type="component" value="Unassembled WGS sequence"/>
</dbReference>
<evidence type="ECO:0000313" key="5">
    <source>
        <dbReference type="Proteomes" id="UP000007799"/>
    </source>
</evidence>
<evidence type="ECO:0000256" key="1">
    <source>
        <dbReference type="ARBA" id="ARBA00024336"/>
    </source>
</evidence>
<dbReference type="OrthoDB" id="5350595at2759"/>
<sequence length="648" mass="71909">MAMYRVWKAAQSALSEALAPAQRSGLEEFKEQWKHISDLIVYCEQHEETHVAETTLGKCMDRLVELLMAEEEALEGETGPCMEYMYSQDILKILVSIGETDVPAGTRLLTLKMLTRLLGSTRQRMLAHRCVFPHVVSLLQACIRLVDDPDTTGELTCAMMRFNCAVCGKLNDDPNFSDLFIIQGVNFLPLTLATQLIGSAHAETSRLAHETAALCATLDVPALESIIINHSKLPSALMDVLLALYAELPQSISESDARFIDTLSAFTSRPPLFSWRQRRSLEYDAAVPFKALAAFLEELNFVDHIASNCTERVAQAIQVSFADRFLQPVFEAKLVQGSEGAADMATSYLTLFVQYLKSPHLLDGVSEFSLSEKVGPALIARCDDMSDQLSLTTLLFFLKLLSRYRRHSFHFLVGQHMRRDAAVTASLLTPRQTTDRLAELVPAHLCTDPNEEGTRLHFETAVNAMRLAAEGCAEWMSPSDSDDADDDDDDDGDETQNENDDNTAQDDTGAVLVYATRAPCVCGGPFLQTLLSRLSRLFDQTHDINLLVTAIITSLLEYPSPALRQFLFSSHPDSLLTLLDKLSGELVARASRRDNAEEKLRLFRSEMSSGRQPSDDYASFYEAVILLEEFAKELSAVALVDANNVILS</sequence>
<dbReference type="InterPro" id="IPR019384">
    <property type="entry name" value="FHIP"/>
</dbReference>
<name>F2U974_SALR5</name>
<evidence type="ECO:0000313" key="4">
    <source>
        <dbReference type="EMBL" id="EGD73277.1"/>
    </source>
</evidence>
<proteinExistence type="inferred from homology"/>
<evidence type="ECO:0000256" key="2">
    <source>
        <dbReference type="SAM" id="MobiDB-lite"/>
    </source>
</evidence>
<dbReference type="PANTHER" id="PTHR21705:SF12">
    <property type="entry name" value="FHF COMPLEX SUBUNIT HOOK-INTERACTING PROTEIN C-TERMINAL DOMAIN-CONTAINING PROTEIN"/>
    <property type="match status" value="1"/>
</dbReference>
<dbReference type="InParanoid" id="F2U974"/>
<dbReference type="Pfam" id="PF19314">
    <property type="entry name" value="DUF5917"/>
    <property type="match status" value="1"/>
</dbReference>
<dbReference type="STRING" id="946362.F2U974"/>
<dbReference type="AlphaFoldDB" id="F2U974"/>
<dbReference type="InterPro" id="IPR045669">
    <property type="entry name" value="FHIP_C"/>
</dbReference>
<dbReference type="InterPro" id="IPR016024">
    <property type="entry name" value="ARM-type_fold"/>
</dbReference>
<dbReference type="FunCoup" id="F2U974">
    <property type="interactions" value="753"/>
</dbReference>
<dbReference type="eggNOG" id="KOG3695">
    <property type="taxonomic scope" value="Eukaryota"/>
</dbReference>
<dbReference type="RefSeq" id="XP_004994308.1">
    <property type="nucleotide sequence ID" value="XM_004994251.1"/>
</dbReference>
<protein>
    <recommendedName>
        <fullName evidence="3">FHF complex subunit HOOK-interacting protein C-terminal domain-containing protein</fullName>
    </recommendedName>
</protein>
<accession>F2U974</accession>
<dbReference type="EMBL" id="GL832965">
    <property type="protein sequence ID" value="EGD73277.1"/>
    <property type="molecule type" value="Genomic_DNA"/>
</dbReference>
<dbReference type="SUPFAM" id="SSF48371">
    <property type="entry name" value="ARM repeat"/>
    <property type="match status" value="1"/>
</dbReference>
<keyword evidence="5" id="KW-1185">Reference proteome</keyword>
<dbReference type="Pfam" id="PF10257">
    <property type="entry name" value="RAI16-like"/>
    <property type="match status" value="1"/>
</dbReference>
<comment type="similarity">
    <text evidence="1">Belongs to the FHIP family.</text>
</comment>
<dbReference type="Pfam" id="PF19311">
    <property type="entry name" value="KELAA"/>
    <property type="match status" value="1"/>
</dbReference>
<dbReference type="InterPro" id="IPR045668">
    <property type="entry name" value="FHIP_KELAA_motif"/>
</dbReference>
<evidence type="ECO:0000259" key="3">
    <source>
        <dbReference type="Pfam" id="PF19314"/>
    </source>
</evidence>
<organism evidence="5">
    <name type="scientific">Salpingoeca rosetta (strain ATCC 50818 / BSB-021)</name>
    <dbReference type="NCBI Taxonomy" id="946362"/>
    <lineage>
        <taxon>Eukaryota</taxon>
        <taxon>Choanoflagellata</taxon>
        <taxon>Craspedida</taxon>
        <taxon>Salpingoecidae</taxon>
        <taxon>Salpingoeca</taxon>
    </lineage>
</organism>
<gene>
    <name evidence="4" type="ORF">PTSG_04991</name>
</gene>
<dbReference type="PANTHER" id="PTHR21705">
    <property type="entry name" value="RAI16 PROTEIN-RELATED"/>
    <property type="match status" value="1"/>
</dbReference>
<dbReference type="GeneID" id="16074886"/>
<reference evidence="4" key="1">
    <citation type="submission" date="2009-08" db="EMBL/GenBank/DDBJ databases">
        <title>Annotation of Salpingoeca rosetta.</title>
        <authorList>
            <consortium name="The Broad Institute Genome Sequencing Platform"/>
            <person name="Russ C."/>
            <person name="Cuomo C."/>
            <person name="Burger G."/>
            <person name="Gray M.W."/>
            <person name="Holland P.W.H."/>
            <person name="King N."/>
            <person name="Lang F.B.F."/>
            <person name="Roger A.J."/>
            <person name="Ruiz-Trillo I."/>
            <person name="Young S.K."/>
            <person name="Zeng Q."/>
            <person name="Gargeya S."/>
            <person name="Alvarado L."/>
            <person name="Berlin A."/>
            <person name="Chapman S.B."/>
            <person name="Chen Z."/>
            <person name="Freedman E."/>
            <person name="Gellesch M."/>
            <person name="Goldberg J."/>
            <person name="Griggs A."/>
            <person name="Gujja S."/>
            <person name="Heilman E."/>
            <person name="Heiman D."/>
            <person name="Howarth C."/>
            <person name="Mehta T."/>
            <person name="Neiman D."/>
            <person name="Pearson M."/>
            <person name="Roberts A."/>
            <person name="Saif S."/>
            <person name="Shea T."/>
            <person name="Shenoy N."/>
            <person name="Sisk P."/>
            <person name="Stolte C."/>
            <person name="Sykes S."/>
            <person name="White J."/>
            <person name="Yandava C."/>
            <person name="Haas B."/>
            <person name="Nusbaum C."/>
            <person name="Birren B."/>
        </authorList>
    </citation>
    <scope>NUCLEOTIDE SEQUENCE [LARGE SCALE GENOMIC DNA]</scope>
    <source>
        <strain evidence="4">ATCC 50818</strain>
    </source>
</reference>
<dbReference type="OMA" id="CDHLIME"/>
<dbReference type="KEGG" id="sre:PTSG_04991"/>